<evidence type="ECO:0000256" key="4">
    <source>
        <dbReference type="ARBA" id="ARBA00022692"/>
    </source>
</evidence>
<feature type="transmembrane region" description="Helical" evidence="8">
    <location>
        <begin position="109"/>
        <end position="129"/>
    </location>
</feature>
<dbReference type="GO" id="GO:0043190">
    <property type="term" value="C:ATP-binding cassette (ABC) transporter complex"/>
    <property type="evidence" value="ECO:0007669"/>
    <property type="project" value="InterPro"/>
</dbReference>
<evidence type="ECO:0000256" key="3">
    <source>
        <dbReference type="ARBA" id="ARBA00022475"/>
    </source>
</evidence>
<organism evidence="10 11">
    <name type="scientific">Bacillus cytotoxicus (strain DSM 22905 / CIP 110041 / 391-98 / NVH 391-98)</name>
    <dbReference type="NCBI Taxonomy" id="315749"/>
    <lineage>
        <taxon>Bacteria</taxon>
        <taxon>Bacillati</taxon>
        <taxon>Bacillota</taxon>
        <taxon>Bacilli</taxon>
        <taxon>Bacillales</taxon>
        <taxon>Bacillaceae</taxon>
        <taxon>Bacillus</taxon>
        <taxon>Bacillus cereus group</taxon>
    </lineage>
</organism>
<dbReference type="InterPro" id="IPR043429">
    <property type="entry name" value="ArtM/GltK/GlnP/TcyL/YhdX-like"/>
</dbReference>
<protein>
    <submittedName>
        <fullName evidence="10">Polar amino acid ABC transporter, inner membrane subunit</fullName>
    </submittedName>
</protein>
<reference evidence="10 11" key="1">
    <citation type="journal article" date="2008" name="Chem. Biol. Interact.">
        <title>Extending the Bacillus cereus group genomics to putative food-borne pathogens of different toxicity.</title>
        <authorList>
            <person name="Lapidus A."/>
            <person name="Goltsman E."/>
            <person name="Auger S."/>
            <person name="Galleron N."/>
            <person name="Segurens B."/>
            <person name="Dossat C."/>
            <person name="Land M.L."/>
            <person name="Broussolle V."/>
            <person name="Brillard J."/>
            <person name="Guinebretiere M.H."/>
            <person name="Sanchis V."/>
            <person name="Nguen-The C."/>
            <person name="Lereclus D."/>
            <person name="Richardson P."/>
            <person name="Wincker P."/>
            <person name="Weissenbach J."/>
            <person name="Ehrlich S.D."/>
            <person name="Sorokin A."/>
        </authorList>
    </citation>
    <scope>NUCLEOTIDE SEQUENCE [LARGE SCALE GENOMIC DNA]</scope>
    <source>
        <strain evidence="11">DSM 22905 / CIP 110041 / 391-98 / NVH 391-98</strain>
    </source>
</reference>
<evidence type="ECO:0000256" key="7">
    <source>
        <dbReference type="ARBA" id="ARBA00023136"/>
    </source>
</evidence>
<keyword evidence="3" id="KW-1003">Cell membrane</keyword>
<name>A7GL83_BACCN</name>
<dbReference type="InterPro" id="IPR010065">
    <property type="entry name" value="AA_ABC_transptr_permease_3TM"/>
</dbReference>
<dbReference type="EMBL" id="CP000764">
    <property type="protein sequence ID" value="ABS20891.1"/>
    <property type="molecule type" value="Genomic_DNA"/>
</dbReference>
<dbReference type="GO" id="GO:0006865">
    <property type="term" value="P:amino acid transport"/>
    <property type="evidence" value="ECO:0007669"/>
    <property type="project" value="UniProtKB-KW"/>
</dbReference>
<dbReference type="Pfam" id="PF00528">
    <property type="entry name" value="BPD_transp_1"/>
    <property type="match status" value="1"/>
</dbReference>
<keyword evidence="7 8" id="KW-0472">Membrane</keyword>
<dbReference type="PROSITE" id="PS50928">
    <property type="entry name" value="ABC_TM1"/>
    <property type="match status" value="1"/>
</dbReference>
<keyword evidence="5" id="KW-0029">Amino-acid transport</keyword>
<keyword evidence="4 8" id="KW-0812">Transmembrane</keyword>
<feature type="transmembrane region" description="Helical" evidence="8">
    <location>
        <begin position="81"/>
        <end position="103"/>
    </location>
</feature>
<comment type="subcellular location">
    <subcellularLocation>
        <location evidence="1 8">Cell membrane</location>
        <topology evidence="1 8">Multi-pass membrane protein</topology>
    </subcellularLocation>
</comment>
<feature type="transmembrane region" description="Helical" evidence="8">
    <location>
        <begin position="141"/>
        <end position="160"/>
    </location>
</feature>
<keyword evidence="2 8" id="KW-0813">Transport</keyword>
<dbReference type="InterPro" id="IPR000515">
    <property type="entry name" value="MetI-like"/>
</dbReference>
<evidence type="ECO:0000256" key="1">
    <source>
        <dbReference type="ARBA" id="ARBA00004651"/>
    </source>
</evidence>
<feature type="domain" description="ABC transmembrane type-1" evidence="9">
    <location>
        <begin position="33"/>
        <end position="221"/>
    </location>
</feature>
<dbReference type="InterPro" id="IPR035906">
    <property type="entry name" value="MetI-like_sf"/>
</dbReference>
<proteinExistence type="inferred from homology"/>
<dbReference type="PANTHER" id="PTHR30614:SF7">
    <property type="entry name" value="GLUTAMINE ABC TRANSPORTER PERMEASE PROTEIN GLNM-RELATED"/>
    <property type="match status" value="1"/>
</dbReference>
<evidence type="ECO:0000313" key="10">
    <source>
        <dbReference type="EMBL" id="ABS20891.1"/>
    </source>
</evidence>
<evidence type="ECO:0000256" key="6">
    <source>
        <dbReference type="ARBA" id="ARBA00022989"/>
    </source>
</evidence>
<feature type="transmembrane region" description="Helical" evidence="8">
    <location>
        <begin position="37"/>
        <end position="60"/>
    </location>
</feature>
<dbReference type="CDD" id="cd06261">
    <property type="entry name" value="TM_PBP2"/>
    <property type="match status" value="1"/>
</dbReference>
<comment type="similarity">
    <text evidence="8">Belongs to the binding-protein-dependent transport system permease family.</text>
</comment>
<feature type="transmembrane region" description="Helical" evidence="8">
    <location>
        <begin position="202"/>
        <end position="224"/>
    </location>
</feature>
<dbReference type="HOGENOM" id="CLU_019602_1_0_9"/>
<dbReference type="SUPFAM" id="SSF161098">
    <property type="entry name" value="MetI-like"/>
    <property type="match status" value="1"/>
</dbReference>
<keyword evidence="6 8" id="KW-1133">Transmembrane helix</keyword>
<dbReference type="AlphaFoldDB" id="A7GL83"/>
<evidence type="ECO:0000256" key="5">
    <source>
        <dbReference type="ARBA" id="ARBA00022970"/>
    </source>
</evidence>
<sequence>MRLAHPLLIKKEGGSLPDFSILTNNIDLYLEGFKYTLLSSVIALIGSFLLGVIIAVMRITPIRALNWIGTAYVEFVRNIPIVLIAFAFYFAFPVVGVTLSGFVAGTAALTIYTASFIAEAIRAGILSVAKGQMEAARSSGLTYVQAMYYVVLPQAIKIVIPPLGNQFLNLVKNSSILGIIAGADLMYQGDLISTRTFVTFDVYIFVGMFYLLLTVPLSMLVRYLEKRLAKGAV</sequence>
<gene>
    <name evidence="10" type="ordered locus">Bcer98_0542</name>
</gene>
<keyword evidence="11" id="KW-1185">Reference proteome</keyword>
<evidence type="ECO:0000256" key="8">
    <source>
        <dbReference type="RuleBase" id="RU363032"/>
    </source>
</evidence>
<accession>A7GL83</accession>
<dbReference type="Gene3D" id="1.10.3720.10">
    <property type="entry name" value="MetI-like"/>
    <property type="match status" value="1"/>
</dbReference>
<dbReference type="KEGG" id="bcy:Bcer98_0542"/>
<dbReference type="FunFam" id="1.10.3720.10:FF:000033">
    <property type="entry name" value="Polar amino acid ABC transporter permease"/>
    <property type="match status" value="1"/>
</dbReference>
<evidence type="ECO:0000259" key="9">
    <source>
        <dbReference type="PROSITE" id="PS50928"/>
    </source>
</evidence>
<evidence type="ECO:0000256" key="2">
    <source>
        <dbReference type="ARBA" id="ARBA00022448"/>
    </source>
</evidence>
<evidence type="ECO:0000313" key="11">
    <source>
        <dbReference type="Proteomes" id="UP000002300"/>
    </source>
</evidence>
<dbReference type="eggNOG" id="COG0765">
    <property type="taxonomic scope" value="Bacteria"/>
</dbReference>
<dbReference type="GO" id="GO:0022857">
    <property type="term" value="F:transmembrane transporter activity"/>
    <property type="evidence" value="ECO:0007669"/>
    <property type="project" value="InterPro"/>
</dbReference>
<dbReference type="PANTHER" id="PTHR30614">
    <property type="entry name" value="MEMBRANE COMPONENT OF AMINO ACID ABC TRANSPORTER"/>
    <property type="match status" value="1"/>
</dbReference>
<dbReference type="Proteomes" id="UP000002300">
    <property type="component" value="Chromosome"/>
</dbReference>
<dbReference type="NCBIfam" id="TIGR01726">
    <property type="entry name" value="HEQRo_perm_3TM"/>
    <property type="match status" value="1"/>
</dbReference>
<dbReference type="STRING" id="315749.Bcer98_0542"/>